<dbReference type="InterPro" id="IPR005801">
    <property type="entry name" value="ADC_synthase"/>
</dbReference>
<feature type="domain" description="Anthranilate synthase component I N-terminal" evidence="2">
    <location>
        <begin position="20"/>
        <end position="142"/>
    </location>
</feature>
<gene>
    <name evidence="3" type="ORF">TPSD3_06915</name>
</gene>
<proteinExistence type="predicted"/>
<dbReference type="Proteomes" id="UP000194798">
    <property type="component" value="Unassembled WGS sequence"/>
</dbReference>
<dbReference type="OrthoDB" id="9803598at2"/>
<dbReference type="GO" id="GO:0000162">
    <property type="term" value="P:L-tryptophan biosynthetic process"/>
    <property type="evidence" value="ECO:0007669"/>
    <property type="project" value="TreeGrafter"/>
</dbReference>
<dbReference type="InterPro" id="IPR006805">
    <property type="entry name" value="Anth_synth_I_N"/>
</dbReference>
<dbReference type="InterPro" id="IPR015890">
    <property type="entry name" value="Chorismate_C"/>
</dbReference>
<sequence length="454" mass="51824">MVWIKELPYFSNSEIYAHLLHQLPYFIWLDSGGHERGRYDILVADPYQTIVTWGKCTEIKSLRHLQQTTIDPFTVLENALRVHAHEKTHLPFSGGAVGYWGYDLAWQLENLPPRYKKNMAWPEMAMGLYDWAIVVDHQQQQTVFASQQVHFSPEKIQAIYQQLQLHLNAVPPPSFPLQLQENLRSVLNKDNYNLAIRKIKNYIREGDCYQVNFADCFSARAIGDAYSSYLSLRQQSPAPFGAFLRLPWGDILSNSPEQFLQINTKRQVHTYPIKGTRPRHSDAKQDMMLAQELLHSEKDRAENIMIVDLLRNDLSKTCQHVKVPVLCEWHSFATVHHLISEISAELKPNQSALSAFKHCFPGGSITGAPKIRAMQIIEALESYRRGIYCGSIGYVGFDGQLNSNIAIRTACYQAGIWLSWAGGGIVADSSPEQEYEEIRVKMAVWSRLFGISID</sequence>
<dbReference type="PANTHER" id="PTHR11236">
    <property type="entry name" value="AMINOBENZOATE/ANTHRANILATE SYNTHASE"/>
    <property type="match status" value="1"/>
</dbReference>
<dbReference type="InterPro" id="IPR019999">
    <property type="entry name" value="Anth_synth_I-like"/>
</dbReference>
<reference evidence="3 4" key="1">
    <citation type="submission" date="2016-12" db="EMBL/GenBank/DDBJ databases">
        <title>Thioflexothrix psekupsii D3 genome sequencing and assembly.</title>
        <authorList>
            <person name="Fomenkov A."/>
            <person name="Vincze T."/>
            <person name="Grabovich M."/>
            <person name="Anton B.P."/>
            <person name="Dubinina G."/>
            <person name="Orlova M."/>
            <person name="Belousova E."/>
            <person name="Roberts R.J."/>
        </authorList>
    </citation>
    <scope>NUCLEOTIDE SEQUENCE [LARGE SCALE GENOMIC DNA]</scope>
    <source>
        <strain evidence="3">D3</strain>
    </source>
</reference>
<dbReference type="RefSeq" id="WP_086487849.1">
    <property type="nucleotide sequence ID" value="NZ_MSLT01000012.1"/>
</dbReference>
<evidence type="ECO:0000313" key="4">
    <source>
        <dbReference type="Proteomes" id="UP000194798"/>
    </source>
</evidence>
<dbReference type="EMBL" id="MSLT01000012">
    <property type="protein sequence ID" value="OUD14063.1"/>
    <property type="molecule type" value="Genomic_DNA"/>
</dbReference>
<accession>A0A251X8R3</accession>
<dbReference type="GO" id="GO:0046820">
    <property type="term" value="F:4-amino-4-deoxychorismate synthase activity"/>
    <property type="evidence" value="ECO:0007669"/>
    <property type="project" value="TreeGrafter"/>
</dbReference>
<dbReference type="PANTHER" id="PTHR11236:SF50">
    <property type="entry name" value="AMINODEOXYCHORISMATE SYNTHASE COMPONENT 1"/>
    <property type="match status" value="1"/>
</dbReference>
<dbReference type="PRINTS" id="PR00095">
    <property type="entry name" value="ANTSNTHASEI"/>
</dbReference>
<organism evidence="3 4">
    <name type="scientific">Thioflexithrix psekupsensis</name>
    <dbReference type="NCBI Taxonomy" id="1570016"/>
    <lineage>
        <taxon>Bacteria</taxon>
        <taxon>Pseudomonadati</taxon>
        <taxon>Pseudomonadota</taxon>
        <taxon>Gammaproteobacteria</taxon>
        <taxon>Thiotrichales</taxon>
        <taxon>Thioflexithrix</taxon>
    </lineage>
</organism>
<dbReference type="Pfam" id="PF04715">
    <property type="entry name" value="Anth_synt_I_N"/>
    <property type="match status" value="1"/>
</dbReference>
<feature type="domain" description="Chorismate-utilising enzyme C-terminal" evidence="1">
    <location>
        <begin position="189"/>
        <end position="441"/>
    </location>
</feature>
<evidence type="ECO:0000259" key="2">
    <source>
        <dbReference type="Pfam" id="PF04715"/>
    </source>
</evidence>
<dbReference type="Gene3D" id="3.60.120.10">
    <property type="entry name" value="Anthranilate synthase"/>
    <property type="match status" value="1"/>
</dbReference>
<dbReference type="SUPFAM" id="SSF56322">
    <property type="entry name" value="ADC synthase"/>
    <property type="match status" value="1"/>
</dbReference>
<dbReference type="Pfam" id="PF00425">
    <property type="entry name" value="Chorismate_bind"/>
    <property type="match status" value="1"/>
</dbReference>
<name>A0A251X8R3_9GAMM</name>
<evidence type="ECO:0000313" key="3">
    <source>
        <dbReference type="EMBL" id="OUD14063.1"/>
    </source>
</evidence>
<evidence type="ECO:0008006" key="5">
    <source>
        <dbReference type="Google" id="ProtNLM"/>
    </source>
</evidence>
<comment type="caution">
    <text evidence="3">The sequence shown here is derived from an EMBL/GenBank/DDBJ whole genome shotgun (WGS) entry which is preliminary data.</text>
</comment>
<protein>
    <recommendedName>
        <fullName evidence="5">Aminodeoxychorismate synthase</fullName>
    </recommendedName>
</protein>
<evidence type="ECO:0000259" key="1">
    <source>
        <dbReference type="Pfam" id="PF00425"/>
    </source>
</evidence>
<dbReference type="AlphaFoldDB" id="A0A251X8R3"/>
<keyword evidence="4" id="KW-1185">Reference proteome</keyword>